<feature type="transmembrane region" description="Helical" evidence="5">
    <location>
        <begin position="16"/>
        <end position="34"/>
    </location>
</feature>
<accession>A0AAQ4D484</accession>
<dbReference type="GO" id="GO:0016020">
    <property type="term" value="C:membrane"/>
    <property type="evidence" value="ECO:0007669"/>
    <property type="project" value="UniProtKB-SubCell"/>
</dbReference>
<dbReference type="AlphaFoldDB" id="A0AAQ4D484"/>
<dbReference type="Proteomes" id="UP001321473">
    <property type="component" value="Unassembled WGS sequence"/>
</dbReference>
<comment type="caution">
    <text evidence="5">Lacks conserved residue(s) required for the propagation of feature annotation.</text>
</comment>
<comment type="subcellular location">
    <subcellularLocation>
        <location evidence="1">Membrane</location>
        <topology evidence="1">Multi-pass membrane protein</topology>
    </subcellularLocation>
</comment>
<dbReference type="Pfam" id="PF01027">
    <property type="entry name" value="Bax1-I"/>
    <property type="match status" value="1"/>
</dbReference>
<dbReference type="PANTHER" id="PTHR23291">
    <property type="entry name" value="BAX INHIBITOR-RELATED"/>
    <property type="match status" value="1"/>
</dbReference>
<name>A0AAQ4D484_AMBAM</name>
<comment type="similarity">
    <text evidence="5">Belongs to the BI1 family.</text>
</comment>
<evidence type="ECO:0000313" key="7">
    <source>
        <dbReference type="Proteomes" id="UP001321473"/>
    </source>
</evidence>
<keyword evidence="7" id="KW-1185">Reference proteome</keyword>
<sequence length="74" mass="8585">MGSLLQFFLTSSHLEFVLSLGGAVLFSFFIIFDTHMLMHRVSPEEYILATIELYLDIINLFLHILRIIGEARRN</sequence>
<dbReference type="EMBL" id="JARKHS020035393">
    <property type="protein sequence ID" value="KAK8757274.1"/>
    <property type="molecule type" value="Genomic_DNA"/>
</dbReference>
<keyword evidence="3 5" id="KW-1133">Transmembrane helix</keyword>
<gene>
    <name evidence="6" type="ORF">V5799_000024</name>
</gene>
<proteinExistence type="inferred from homology"/>
<evidence type="ECO:0000256" key="5">
    <source>
        <dbReference type="RuleBase" id="RU004379"/>
    </source>
</evidence>
<evidence type="ECO:0000256" key="1">
    <source>
        <dbReference type="ARBA" id="ARBA00004141"/>
    </source>
</evidence>
<dbReference type="PANTHER" id="PTHR23291:SF50">
    <property type="entry name" value="PROTEIN LIFEGUARD 4"/>
    <property type="match status" value="1"/>
</dbReference>
<evidence type="ECO:0000256" key="3">
    <source>
        <dbReference type="ARBA" id="ARBA00022989"/>
    </source>
</evidence>
<keyword evidence="4 5" id="KW-0472">Membrane</keyword>
<evidence type="ECO:0000256" key="2">
    <source>
        <dbReference type="ARBA" id="ARBA00022692"/>
    </source>
</evidence>
<comment type="caution">
    <text evidence="6">The sequence shown here is derived from an EMBL/GenBank/DDBJ whole genome shotgun (WGS) entry which is preliminary data.</text>
</comment>
<evidence type="ECO:0000313" key="6">
    <source>
        <dbReference type="EMBL" id="KAK8757274.1"/>
    </source>
</evidence>
<dbReference type="GO" id="GO:0043066">
    <property type="term" value="P:negative regulation of apoptotic process"/>
    <property type="evidence" value="ECO:0007669"/>
    <property type="project" value="TreeGrafter"/>
</dbReference>
<reference evidence="6 7" key="1">
    <citation type="journal article" date="2023" name="Arcadia Sci">
        <title>De novo assembly of a long-read Amblyomma americanum tick genome.</title>
        <authorList>
            <person name="Chou S."/>
            <person name="Poskanzer K.E."/>
            <person name="Rollins M."/>
            <person name="Thuy-Boun P.S."/>
        </authorList>
    </citation>
    <scope>NUCLEOTIDE SEQUENCE [LARGE SCALE GENOMIC DNA]</scope>
    <source>
        <strain evidence="6">F_SG_1</strain>
        <tissue evidence="6">Salivary glands</tissue>
    </source>
</reference>
<keyword evidence="2 5" id="KW-0812">Transmembrane</keyword>
<organism evidence="6 7">
    <name type="scientific">Amblyomma americanum</name>
    <name type="common">Lone star tick</name>
    <dbReference type="NCBI Taxonomy" id="6943"/>
    <lineage>
        <taxon>Eukaryota</taxon>
        <taxon>Metazoa</taxon>
        <taxon>Ecdysozoa</taxon>
        <taxon>Arthropoda</taxon>
        <taxon>Chelicerata</taxon>
        <taxon>Arachnida</taxon>
        <taxon>Acari</taxon>
        <taxon>Parasitiformes</taxon>
        <taxon>Ixodida</taxon>
        <taxon>Ixodoidea</taxon>
        <taxon>Ixodidae</taxon>
        <taxon>Amblyomminae</taxon>
        <taxon>Amblyomma</taxon>
    </lineage>
</organism>
<evidence type="ECO:0000256" key="4">
    <source>
        <dbReference type="ARBA" id="ARBA00023136"/>
    </source>
</evidence>
<feature type="transmembrane region" description="Helical" evidence="5">
    <location>
        <begin position="46"/>
        <end position="68"/>
    </location>
</feature>
<protein>
    <submittedName>
        <fullName evidence="6">Uncharacterized protein</fullName>
    </submittedName>
</protein>
<dbReference type="InterPro" id="IPR006214">
    <property type="entry name" value="Bax_inhibitor_1-related"/>
</dbReference>